<organism evidence="1 2">
    <name type="scientific">Longimicrobium terrae</name>
    <dbReference type="NCBI Taxonomy" id="1639882"/>
    <lineage>
        <taxon>Bacteria</taxon>
        <taxon>Pseudomonadati</taxon>
        <taxon>Gemmatimonadota</taxon>
        <taxon>Longimicrobiia</taxon>
        <taxon>Longimicrobiales</taxon>
        <taxon>Longimicrobiaceae</taxon>
        <taxon>Longimicrobium</taxon>
    </lineage>
</organism>
<proteinExistence type="predicted"/>
<protein>
    <submittedName>
        <fullName evidence="1">Putative OsmC-like protein</fullName>
    </submittedName>
</protein>
<evidence type="ECO:0000313" key="1">
    <source>
        <dbReference type="EMBL" id="MBB6073606.1"/>
    </source>
</evidence>
<name>A0A841H6Y3_9BACT</name>
<dbReference type="EMBL" id="JACHIA010000026">
    <property type="protein sequence ID" value="MBB6073606.1"/>
    <property type="molecule type" value="Genomic_DNA"/>
</dbReference>
<dbReference type="InterPro" id="IPR036102">
    <property type="entry name" value="OsmC/Ohrsf"/>
</dbReference>
<dbReference type="InterPro" id="IPR015946">
    <property type="entry name" value="KH_dom-like_a/b"/>
</dbReference>
<dbReference type="Pfam" id="PF02566">
    <property type="entry name" value="OsmC"/>
    <property type="match status" value="1"/>
</dbReference>
<dbReference type="Gene3D" id="3.30.300.20">
    <property type="match status" value="1"/>
</dbReference>
<dbReference type="SUPFAM" id="SSF82784">
    <property type="entry name" value="OsmC-like"/>
    <property type="match status" value="1"/>
</dbReference>
<dbReference type="AlphaFoldDB" id="A0A841H6Y3"/>
<gene>
    <name evidence="1" type="ORF">HNQ61_005277</name>
</gene>
<keyword evidence="2" id="KW-1185">Reference proteome</keyword>
<dbReference type="Proteomes" id="UP000582837">
    <property type="component" value="Unassembled WGS sequence"/>
</dbReference>
<dbReference type="RefSeq" id="WP_170034133.1">
    <property type="nucleotide sequence ID" value="NZ_JABDTL010000001.1"/>
</dbReference>
<reference evidence="1 2" key="1">
    <citation type="submission" date="2020-08" db="EMBL/GenBank/DDBJ databases">
        <title>Genomic Encyclopedia of Type Strains, Phase IV (KMG-IV): sequencing the most valuable type-strain genomes for metagenomic binning, comparative biology and taxonomic classification.</title>
        <authorList>
            <person name="Goeker M."/>
        </authorList>
    </citation>
    <scope>NUCLEOTIDE SEQUENCE [LARGE SCALE GENOMIC DNA]</scope>
    <source>
        <strain evidence="1 2">DSM 29007</strain>
    </source>
</reference>
<sequence length="123" mass="13099">MKITLLSDSRIRLDGGAGPLSVEADSAEMQYSPFHMLASGLATCTHSVLASWALHAKIPAEDLALEVGWSFVEDPHRVGAMDVQILWPSLPAERRAAATRAAGLCTVTRTFENPPTVGVEVAS</sequence>
<evidence type="ECO:0000313" key="2">
    <source>
        <dbReference type="Proteomes" id="UP000582837"/>
    </source>
</evidence>
<accession>A0A841H6Y3</accession>
<comment type="caution">
    <text evidence="1">The sequence shown here is derived from an EMBL/GenBank/DDBJ whole genome shotgun (WGS) entry which is preliminary data.</text>
</comment>
<dbReference type="InterPro" id="IPR003718">
    <property type="entry name" value="OsmC/Ohr_fam"/>
</dbReference>